<keyword evidence="5 8" id="KW-0067">ATP-binding</keyword>
<dbReference type="InterPro" id="IPR027417">
    <property type="entry name" value="P-loop_NTPase"/>
</dbReference>
<evidence type="ECO:0000256" key="5">
    <source>
        <dbReference type="ARBA" id="ARBA00022840"/>
    </source>
</evidence>
<feature type="domain" description="ABC transporter" evidence="7">
    <location>
        <begin position="17"/>
        <end position="248"/>
    </location>
</feature>
<feature type="region of interest" description="Disordered" evidence="6">
    <location>
        <begin position="265"/>
        <end position="292"/>
    </location>
</feature>
<dbReference type="CDD" id="cd03293">
    <property type="entry name" value="ABC_NrtD_SsuB_transporters"/>
    <property type="match status" value="1"/>
</dbReference>
<dbReference type="RefSeq" id="WP_377963134.1">
    <property type="nucleotide sequence ID" value="NZ_JBHZOL010000042.1"/>
</dbReference>
<protein>
    <submittedName>
        <fullName evidence="8">ABC transporter ATP-binding protein</fullName>
    </submittedName>
</protein>
<evidence type="ECO:0000313" key="8">
    <source>
        <dbReference type="EMBL" id="MFE4105899.1"/>
    </source>
</evidence>
<dbReference type="PANTHER" id="PTHR42788">
    <property type="entry name" value="TAURINE IMPORT ATP-BINDING PROTEIN-RELATED"/>
    <property type="match status" value="1"/>
</dbReference>
<evidence type="ECO:0000256" key="4">
    <source>
        <dbReference type="ARBA" id="ARBA00022741"/>
    </source>
</evidence>
<dbReference type="PANTHER" id="PTHR42788:SF13">
    <property type="entry name" value="ALIPHATIC SULFONATES IMPORT ATP-BINDING PROTEIN SSUB"/>
    <property type="match status" value="1"/>
</dbReference>
<dbReference type="Gene3D" id="3.40.50.300">
    <property type="entry name" value="P-loop containing nucleotide triphosphate hydrolases"/>
    <property type="match status" value="1"/>
</dbReference>
<comment type="similarity">
    <text evidence="2">Belongs to the ABC transporter superfamily. Nitrate/nitrite/cyanate uptake transporter (NitT) (TC 3.A.1.16) family.</text>
</comment>
<accession>A0ABW6ICW7</accession>
<dbReference type="InterPro" id="IPR017871">
    <property type="entry name" value="ABC_transporter-like_CS"/>
</dbReference>
<evidence type="ECO:0000256" key="3">
    <source>
        <dbReference type="ARBA" id="ARBA00022448"/>
    </source>
</evidence>
<evidence type="ECO:0000256" key="6">
    <source>
        <dbReference type="SAM" id="MobiDB-lite"/>
    </source>
</evidence>
<proteinExistence type="inferred from homology"/>
<dbReference type="GO" id="GO:0005524">
    <property type="term" value="F:ATP binding"/>
    <property type="evidence" value="ECO:0007669"/>
    <property type="project" value="UniProtKB-KW"/>
</dbReference>
<dbReference type="PROSITE" id="PS00211">
    <property type="entry name" value="ABC_TRANSPORTER_1"/>
    <property type="match status" value="1"/>
</dbReference>
<dbReference type="SMART" id="SM00382">
    <property type="entry name" value="AAA"/>
    <property type="match status" value="1"/>
</dbReference>
<dbReference type="EMBL" id="JBHZOL010000042">
    <property type="protein sequence ID" value="MFE4105899.1"/>
    <property type="molecule type" value="Genomic_DNA"/>
</dbReference>
<dbReference type="InterPro" id="IPR050166">
    <property type="entry name" value="ABC_transporter_ATP-bind"/>
</dbReference>
<comment type="subcellular location">
    <subcellularLocation>
        <location evidence="1">Cell inner membrane</location>
        <topology evidence="1">Peripheral membrane protein</topology>
    </subcellularLocation>
</comment>
<evidence type="ECO:0000256" key="2">
    <source>
        <dbReference type="ARBA" id="ARBA00009440"/>
    </source>
</evidence>
<keyword evidence="3" id="KW-0813">Transport</keyword>
<dbReference type="Proteomes" id="UP001600165">
    <property type="component" value="Unassembled WGS sequence"/>
</dbReference>
<sequence length="292" mass="31730">MATRDRPASPLAAAPILACQALTKRFSGSSPSVPILADVNLDVAPGDFVTILGQSGGGKSTLLKLLGGFIAPTHGQVLFHGVPLKAITPKIGLVFQENTLYPWLTVEQNIGFGFKVRGKKPHQYQVQVREVLEQVGLFPARKLYPQQLSGGMKQRVSIARSIAVQPDVLLLDEPFSALDVQLRRRLQAFLATIWADTATTMVLVTHNVEEAILLGQKLIVIGDKPGRIIETVDISAAPFRDRYAAQFLALQRHLENVIEADAQTQALNRPPSEAPPSLTSTKISRPHSSATR</sequence>
<evidence type="ECO:0000313" key="9">
    <source>
        <dbReference type="Proteomes" id="UP001600165"/>
    </source>
</evidence>
<evidence type="ECO:0000259" key="7">
    <source>
        <dbReference type="PROSITE" id="PS50893"/>
    </source>
</evidence>
<organism evidence="8 9">
    <name type="scientific">Almyronema epifaneia S1</name>
    <dbReference type="NCBI Taxonomy" id="2991925"/>
    <lineage>
        <taxon>Bacteria</taxon>
        <taxon>Bacillati</taxon>
        <taxon>Cyanobacteriota</taxon>
        <taxon>Cyanophyceae</taxon>
        <taxon>Nodosilineales</taxon>
        <taxon>Nodosilineaceae</taxon>
        <taxon>Almyronema</taxon>
        <taxon>Almyronema epifaneia</taxon>
    </lineage>
</organism>
<gene>
    <name evidence="8" type="ORF">ACFVKH_06405</name>
</gene>
<name>A0ABW6ICW7_9CYAN</name>
<reference evidence="8 9" key="1">
    <citation type="submission" date="2024-10" db="EMBL/GenBank/DDBJ databases">
        <authorList>
            <person name="Ratan Roy A."/>
            <person name="Morales Sandoval P.H."/>
            <person name="De Los Santos Villalobos S."/>
            <person name="Chakraborty S."/>
            <person name="Mukherjee J."/>
        </authorList>
    </citation>
    <scope>NUCLEOTIDE SEQUENCE [LARGE SCALE GENOMIC DNA]</scope>
    <source>
        <strain evidence="8 9">S1</strain>
    </source>
</reference>
<dbReference type="InterPro" id="IPR003439">
    <property type="entry name" value="ABC_transporter-like_ATP-bd"/>
</dbReference>
<dbReference type="SUPFAM" id="SSF52540">
    <property type="entry name" value="P-loop containing nucleoside triphosphate hydrolases"/>
    <property type="match status" value="1"/>
</dbReference>
<dbReference type="Pfam" id="PF00005">
    <property type="entry name" value="ABC_tran"/>
    <property type="match status" value="1"/>
</dbReference>
<keyword evidence="9" id="KW-1185">Reference proteome</keyword>
<dbReference type="PROSITE" id="PS50893">
    <property type="entry name" value="ABC_TRANSPORTER_2"/>
    <property type="match status" value="1"/>
</dbReference>
<feature type="compositionally biased region" description="Polar residues" evidence="6">
    <location>
        <begin position="277"/>
        <end position="292"/>
    </location>
</feature>
<dbReference type="InterPro" id="IPR003593">
    <property type="entry name" value="AAA+_ATPase"/>
</dbReference>
<keyword evidence="4" id="KW-0547">Nucleotide-binding</keyword>
<evidence type="ECO:0000256" key="1">
    <source>
        <dbReference type="ARBA" id="ARBA00004417"/>
    </source>
</evidence>
<comment type="caution">
    <text evidence="8">The sequence shown here is derived from an EMBL/GenBank/DDBJ whole genome shotgun (WGS) entry which is preliminary data.</text>
</comment>